<sequence length="131" mass="14869">MARSWQTRPLPKQSFLIEKPYIPVQSNVSEVVSRILNFAEADSVIVAAAFKLGHYFDAGVLYSRAQNALEMSFNTESMRSTRHRGMRDNVLAERKIRSAADEALVTRVYTTQMGIHQGIPLMYSQEMKTTI</sequence>
<accession>C5LQ22</accession>
<dbReference type="RefSeq" id="XP_002768453.1">
    <property type="nucleotide sequence ID" value="XM_002768407.1"/>
</dbReference>
<reference evidence="1 2" key="1">
    <citation type="submission" date="2008-07" db="EMBL/GenBank/DDBJ databases">
        <authorList>
            <person name="El-Sayed N."/>
            <person name="Caler E."/>
            <person name="Inman J."/>
            <person name="Amedeo P."/>
            <person name="Hass B."/>
            <person name="Wortman J."/>
        </authorList>
    </citation>
    <scope>NUCLEOTIDE SEQUENCE [LARGE SCALE GENOMIC DNA]</scope>
    <source>
        <strain evidence="2">ATCC 50983 / TXsc</strain>
    </source>
</reference>
<dbReference type="OrthoDB" id="443374at2759"/>
<gene>
    <name evidence="1" type="ORF">Pmar_PMAR001012</name>
</gene>
<organism evidence="2">
    <name type="scientific">Perkinsus marinus (strain ATCC 50983 / TXsc)</name>
    <dbReference type="NCBI Taxonomy" id="423536"/>
    <lineage>
        <taxon>Eukaryota</taxon>
        <taxon>Sar</taxon>
        <taxon>Alveolata</taxon>
        <taxon>Perkinsozoa</taxon>
        <taxon>Perkinsea</taxon>
        <taxon>Perkinsida</taxon>
        <taxon>Perkinsidae</taxon>
        <taxon>Perkinsus</taxon>
    </lineage>
</organism>
<keyword evidence="2" id="KW-1185">Reference proteome</keyword>
<evidence type="ECO:0000313" key="1">
    <source>
        <dbReference type="EMBL" id="EER01171.1"/>
    </source>
</evidence>
<proteinExistence type="predicted"/>
<dbReference type="EMBL" id="GG684414">
    <property type="protein sequence ID" value="EER01171.1"/>
    <property type="molecule type" value="Genomic_DNA"/>
</dbReference>
<protein>
    <submittedName>
        <fullName evidence="1">Uncharacterized protein</fullName>
    </submittedName>
</protein>
<dbReference type="Proteomes" id="UP000007800">
    <property type="component" value="Unassembled WGS sequence"/>
</dbReference>
<dbReference type="AlphaFoldDB" id="C5LQ22"/>
<dbReference type="InParanoid" id="C5LQ22"/>
<dbReference type="GeneID" id="9058199"/>
<evidence type="ECO:0000313" key="2">
    <source>
        <dbReference type="Proteomes" id="UP000007800"/>
    </source>
</evidence>
<name>C5LQ22_PERM5</name>